<name>A0A7X0EYL7_9ACTN</name>
<comment type="caution">
    <text evidence="1">The sequence shown here is derived from an EMBL/GenBank/DDBJ whole genome shotgun (WGS) entry which is preliminary data.</text>
</comment>
<protein>
    <submittedName>
        <fullName evidence="1">Uncharacterized protein</fullName>
    </submittedName>
</protein>
<accession>A0A7X0EYL7</accession>
<evidence type="ECO:0000313" key="1">
    <source>
        <dbReference type="EMBL" id="MBB6345816.1"/>
    </source>
</evidence>
<dbReference type="AlphaFoldDB" id="A0A7X0EYL7"/>
<evidence type="ECO:0000313" key="2">
    <source>
        <dbReference type="Proteomes" id="UP000583800"/>
    </source>
</evidence>
<reference evidence="1 2" key="1">
    <citation type="submission" date="2020-08" db="EMBL/GenBank/DDBJ databases">
        <title>Sequencing the genomes of 1000 actinobacteria strains.</title>
        <authorList>
            <person name="Klenk H.-P."/>
        </authorList>
    </citation>
    <scope>NUCLEOTIDE SEQUENCE [LARGE SCALE GENOMIC DNA]</scope>
    <source>
        <strain evidence="1 2">DSM 45913</strain>
    </source>
</reference>
<proteinExistence type="predicted"/>
<gene>
    <name evidence="1" type="ORF">FHU36_002325</name>
</gene>
<dbReference type="Proteomes" id="UP000583800">
    <property type="component" value="Unassembled WGS sequence"/>
</dbReference>
<organism evidence="1 2">
    <name type="scientific">Nonomuraea muscovyensis</name>
    <dbReference type="NCBI Taxonomy" id="1124761"/>
    <lineage>
        <taxon>Bacteria</taxon>
        <taxon>Bacillati</taxon>
        <taxon>Actinomycetota</taxon>
        <taxon>Actinomycetes</taxon>
        <taxon>Streptosporangiales</taxon>
        <taxon>Streptosporangiaceae</taxon>
        <taxon>Nonomuraea</taxon>
    </lineage>
</organism>
<sequence>MSICQPTCPPGTEKDVAAFGALQWYMKYGPIIAPEKRAAMYRAMARIPNVKIEDITTTEGRKGIGVVLDLGEAGKGYTILDPETYRYLGHKVVKDDMTSAMSLLNSGVVDEPGQIPSP</sequence>
<dbReference type="EMBL" id="JACHJB010000001">
    <property type="protein sequence ID" value="MBB6345816.1"/>
    <property type="molecule type" value="Genomic_DNA"/>
</dbReference>
<keyword evidence="2" id="KW-1185">Reference proteome</keyword>
<dbReference type="RefSeq" id="WP_185083704.1">
    <property type="nucleotide sequence ID" value="NZ_JACHJB010000001.1"/>
</dbReference>